<evidence type="ECO:0000313" key="3">
    <source>
        <dbReference type="EMBL" id="BDU49952.1"/>
    </source>
</evidence>
<feature type="chain" id="PRO_5043695214" description="GPI inositol-deacylase PGAP1-like alpha/beta domain-containing protein" evidence="1">
    <location>
        <begin position="20"/>
        <end position="296"/>
    </location>
</feature>
<proteinExistence type="predicted"/>
<dbReference type="KEGG" id="haby:HLVA_05210"/>
<feature type="signal peptide" evidence="1">
    <location>
        <begin position="1"/>
        <end position="19"/>
    </location>
</feature>
<dbReference type="AlphaFoldDB" id="A0AAU9DCD2"/>
<protein>
    <recommendedName>
        <fullName evidence="2">GPI inositol-deacylase PGAP1-like alpha/beta domain-containing protein</fullName>
    </recommendedName>
</protein>
<name>A0AAU9DCD2_9FUSO</name>
<sequence length="296" mass="34234">MKKFLIFGFFILNLTIAFSKDTNFYNLEFWKKLEKVDYPIVFIHGIGGGFKNWDIAATLVSNENYYEMRYLDGKGLFHNYFPENQNKSKKPWVWNVSYYTMNPLKESIEGDLTTYAKRLEEIIEKIKLITGKEKVVLIAHSMGGLVARKYMTLNDKNWDSVYKILTVGTPNIGVSTSVPIVGQLRDLGMNNSFQKDMNKVWYSKDYKKKWGVVGGVETKLWINYKNNKFATDLAGIGYVEIRSSIPNGEWKEAVRELNRAKYNTKNYGFRIAVSDNHMGLLYNKGTLEGIVWAIKK</sequence>
<keyword evidence="4" id="KW-1185">Reference proteome</keyword>
<gene>
    <name evidence="3" type="ORF">HLVA_05210</name>
</gene>
<dbReference type="Gene3D" id="3.40.50.1820">
    <property type="entry name" value="alpha/beta hydrolase"/>
    <property type="match status" value="1"/>
</dbReference>
<organism evidence="3 4">
    <name type="scientific">Haliovirga abyssi</name>
    <dbReference type="NCBI Taxonomy" id="2996794"/>
    <lineage>
        <taxon>Bacteria</taxon>
        <taxon>Fusobacteriati</taxon>
        <taxon>Fusobacteriota</taxon>
        <taxon>Fusobacteriia</taxon>
        <taxon>Fusobacteriales</taxon>
        <taxon>Haliovirgaceae</taxon>
        <taxon>Haliovirga</taxon>
    </lineage>
</organism>
<evidence type="ECO:0000259" key="2">
    <source>
        <dbReference type="Pfam" id="PF07819"/>
    </source>
</evidence>
<dbReference type="Pfam" id="PF07819">
    <property type="entry name" value="PGAP1"/>
    <property type="match status" value="1"/>
</dbReference>
<dbReference type="EMBL" id="AP027059">
    <property type="protein sequence ID" value="BDU49952.1"/>
    <property type="molecule type" value="Genomic_DNA"/>
</dbReference>
<dbReference type="Proteomes" id="UP001321582">
    <property type="component" value="Chromosome"/>
</dbReference>
<dbReference type="InterPro" id="IPR029058">
    <property type="entry name" value="AB_hydrolase_fold"/>
</dbReference>
<feature type="domain" description="GPI inositol-deacylase PGAP1-like alpha/beta" evidence="2">
    <location>
        <begin position="38"/>
        <end position="173"/>
    </location>
</feature>
<reference evidence="3 4" key="1">
    <citation type="submission" date="2022-11" db="EMBL/GenBank/DDBJ databases">
        <title>Haliovirga abyssi gen. nov., sp. nov., a mesophilic fermentative bacterium isolated from the Iheya North hydrothermal field and the proposal of Haliovirgaceae fam. nov.</title>
        <authorList>
            <person name="Miyazaki U."/>
            <person name="Tame A."/>
            <person name="Miyazaki J."/>
            <person name="Takai K."/>
            <person name="Sawayama S."/>
            <person name="Kitajima M."/>
            <person name="Okamoto A."/>
            <person name="Nakagawa S."/>
        </authorList>
    </citation>
    <scope>NUCLEOTIDE SEQUENCE [LARGE SCALE GENOMIC DNA]</scope>
    <source>
        <strain evidence="3 4">IC12</strain>
    </source>
</reference>
<dbReference type="RefSeq" id="WP_307904891.1">
    <property type="nucleotide sequence ID" value="NZ_AP027059.1"/>
</dbReference>
<keyword evidence="1" id="KW-0732">Signal</keyword>
<accession>A0AAU9DCD2</accession>
<dbReference type="InterPro" id="IPR012908">
    <property type="entry name" value="PGAP1-ab_dom-like"/>
</dbReference>
<evidence type="ECO:0000313" key="4">
    <source>
        <dbReference type="Proteomes" id="UP001321582"/>
    </source>
</evidence>
<evidence type="ECO:0000256" key="1">
    <source>
        <dbReference type="SAM" id="SignalP"/>
    </source>
</evidence>
<dbReference type="GO" id="GO:0016788">
    <property type="term" value="F:hydrolase activity, acting on ester bonds"/>
    <property type="evidence" value="ECO:0007669"/>
    <property type="project" value="InterPro"/>
</dbReference>
<dbReference type="SUPFAM" id="SSF53474">
    <property type="entry name" value="alpha/beta-Hydrolases"/>
    <property type="match status" value="1"/>
</dbReference>